<feature type="transmembrane region" description="Helical" evidence="1">
    <location>
        <begin position="89"/>
        <end position="108"/>
    </location>
</feature>
<comment type="caution">
    <text evidence="2">The sequence shown here is derived from an EMBL/GenBank/DDBJ whole genome shotgun (WGS) entry which is preliminary data.</text>
</comment>
<dbReference type="SUPFAM" id="SSF81321">
    <property type="entry name" value="Family A G protein-coupled receptor-like"/>
    <property type="match status" value="1"/>
</dbReference>
<name>A0AAN5CJH7_9BILA</name>
<evidence type="ECO:0000313" key="2">
    <source>
        <dbReference type="EMBL" id="GMR45575.1"/>
    </source>
</evidence>
<accession>A0AAN5CJH7</accession>
<feature type="non-terminal residue" evidence="2">
    <location>
        <position position="151"/>
    </location>
</feature>
<keyword evidence="1" id="KW-0812">Transmembrane</keyword>
<dbReference type="AlphaFoldDB" id="A0AAN5CJH7"/>
<dbReference type="PANTHER" id="PTHR45907:SF16">
    <property type="entry name" value="SERPENTINE RECEPTOR, CLASS J"/>
    <property type="match status" value="1"/>
</dbReference>
<keyword evidence="1" id="KW-0472">Membrane</keyword>
<dbReference type="Proteomes" id="UP001328107">
    <property type="component" value="Unassembled WGS sequence"/>
</dbReference>
<evidence type="ECO:0000256" key="1">
    <source>
        <dbReference type="SAM" id="Phobius"/>
    </source>
</evidence>
<dbReference type="PANTHER" id="PTHR45907">
    <property type="entry name" value="SERPENTINE RECEPTOR, CLASS J"/>
    <property type="match status" value="1"/>
</dbReference>
<dbReference type="InterPro" id="IPR019423">
    <property type="entry name" value="7TM_GPCR_serpentine_rcpt_Srj"/>
</dbReference>
<evidence type="ECO:0008006" key="4">
    <source>
        <dbReference type="Google" id="ProtNLM"/>
    </source>
</evidence>
<feature type="transmembrane region" description="Helical" evidence="1">
    <location>
        <begin position="45"/>
        <end position="69"/>
    </location>
</feature>
<keyword evidence="1" id="KW-1133">Transmembrane helix</keyword>
<reference evidence="3" key="1">
    <citation type="submission" date="2022-10" db="EMBL/GenBank/DDBJ databases">
        <title>Genome assembly of Pristionchus species.</title>
        <authorList>
            <person name="Yoshida K."/>
            <person name="Sommer R.J."/>
        </authorList>
    </citation>
    <scope>NUCLEOTIDE SEQUENCE [LARGE SCALE GENOMIC DNA]</scope>
    <source>
        <strain evidence="3">RS5460</strain>
    </source>
</reference>
<protein>
    <recommendedName>
        <fullName evidence="4">G protein-coupled receptor</fullName>
    </recommendedName>
</protein>
<dbReference type="EMBL" id="BTRK01000004">
    <property type="protein sequence ID" value="GMR45575.1"/>
    <property type="molecule type" value="Genomic_DNA"/>
</dbReference>
<evidence type="ECO:0000313" key="3">
    <source>
        <dbReference type="Proteomes" id="UP001328107"/>
    </source>
</evidence>
<dbReference type="Pfam" id="PF10326">
    <property type="entry name" value="7TM_GPCR_Str"/>
    <property type="match status" value="1"/>
</dbReference>
<organism evidence="2 3">
    <name type="scientific">Pristionchus mayeri</name>
    <dbReference type="NCBI Taxonomy" id="1317129"/>
    <lineage>
        <taxon>Eukaryota</taxon>
        <taxon>Metazoa</taxon>
        <taxon>Ecdysozoa</taxon>
        <taxon>Nematoda</taxon>
        <taxon>Chromadorea</taxon>
        <taxon>Rhabditida</taxon>
        <taxon>Rhabditina</taxon>
        <taxon>Diplogasteromorpha</taxon>
        <taxon>Diplogasteroidea</taxon>
        <taxon>Neodiplogasteridae</taxon>
        <taxon>Pristionchus</taxon>
    </lineage>
</organism>
<gene>
    <name evidence="2" type="ORF">PMAYCL1PPCAC_15770</name>
</gene>
<proteinExistence type="predicted"/>
<sequence>MRILAPILNGSIHMDVVHSYETASEHVHALYWTRDTFEGPRWRNLAGLGIMCLAMTCAYVVIVACCLLINKYLKHQTKSALSMRLHKQLFRSLIYQAFGPLFTAYYPAITSVVLPVFGITIPYISIVTPPACATHPLVDPLLLMLTITEYR</sequence>
<dbReference type="InterPro" id="IPR019428">
    <property type="entry name" value="7TM_GPCR_serpentine_rcpt_Str"/>
</dbReference>
<keyword evidence="3" id="KW-1185">Reference proteome</keyword>